<dbReference type="AlphaFoldDB" id="E1IBT1"/>
<evidence type="ECO:0000256" key="2">
    <source>
        <dbReference type="ARBA" id="ARBA00022603"/>
    </source>
</evidence>
<dbReference type="InterPro" id="IPR029063">
    <property type="entry name" value="SAM-dependent_MTases_sf"/>
</dbReference>
<dbReference type="InterPro" id="IPR002941">
    <property type="entry name" value="DNA_methylase_N4/N6"/>
</dbReference>
<dbReference type="HOGENOM" id="CLU_024927_2_0_0"/>
<evidence type="ECO:0000256" key="5">
    <source>
        <dbReference type="ARBA" id="ARBA00022747"/>
    </source>
</evidence>
<evidence type="ECO:0000259" key="9">
    <source>
        <dbReference type="Pfam" id="PF01555"/>
    </source>
</evidence>
<evidence type="ECO:0000256" key="3">
    <source>
        <dbReference type="ARBA" id="ARBA00022679"/>
    </source>
</evidence>
<dbReference type="GO" id="GO:0008170">
    <property type="term" value="F:N-methyltransferase activity"/>
    <property type="evidence" value="ECO:0007669"/>
    <property type="project" value="InterPro"/>
</dbReference>
<organism evidence="10 11">
    <name type="scientific">Oscillochloris trichoides DG-6</name>
    <dbReference type="NCBI Taxonomy" id="765420"/>
    <lineage>
        <taxon>Bacteria</taxon>
        <taxon>Bacillati</taxon>
        <taxon>Chloroflexota</taxon>
        <taxon>Chloroflexia</taxon>
        <taxon>Chloroflexales</taxon>
        <taxon>Chloroflexineae</taxon>
        <taxon>Oscillochloridaceae</taxon>
        <taxon>Oscillochloris</taxon>
    </lineage>
</organism>
<evidence type="ECO:0000313" key="10">
    <source>
        <dbReference type="EMBL" id="EFO81347.1"/>
    </source>
</evidence>
<accession>E1IBT1</accession>
<protein>
    <recommendedName>
        <fullName evidence="8">Methyltransferase</fullName>
        <ecNumber evidence="8">2.1.1.-</ecNumber>
    </recommendedName>
</protein>
<comment type="catalytic activity">
    <reaction evidence="7">
        <text>a 2'-deoxycytidine in DNA + S-adenosyl-L-methionine = an N(4)-methyl-2'-deoxycytidine in DNA + S-adenosyl-L-homocysteine + H(+)</text>
        <dbReference type="Rhea" id="RHEA:16857"/>
        <dbReference type="Rhea" id="RHEA-COMP:11369"/>
        <dbReference type="Rhea" id="RHEA-COMP:13674"/>
        <dbReference type="ChEBI" id="CHEBI:15378"/>
        <dbReference type="ChEBI" id="CHEBI:57856"/>
        <dbReference type="ChEBI" id="CHEBI:59789"/>
        <dbReference type="ChEBI" id="CHEBI:85452"/>
        <dbReference type="ChEBI" id="CHEBI:137933"/>
        <dbReference type="EC" id="2.1.1.113"/>
    </reaction>
</comment>
<dbReference type="EC" id="2.1.1.-" evidence="8"/>
<comment type="caution">
    <text evidence="10">The sequence shown here is derived from an EMBL/GenBank/DDBJ whole genome shotgun (WGS) entry which is preliminary data.</text>
</comment>
<dbReference type="GO" id="GO:0015667">
    <property type="term" value="F:site-specific DNA-methyltransferase (cytosine-N4-specific) activity"/>
    <property type="evidence" value="ECO:0007669"/>
    <property type="project" value="UniProtKB-EC"/>
</dbReference>
<dbReference type="Proteomes" id="UP000054010">
    <property type="component" value="Unassembled WGS sequence"/>
</dbReference>
<keyword evidence="2 10" id="KW-0489">Methyltransferase</keyword>
<reference evidence="10 11" key="1">
    <citation type="journal article" date="2011" name="J. Bacteriol.">
        <title>Draft genome sequence of the anoxygenic filamentous phototrophic bacterium Oscillochloris trichoides subsp. DG-6.</title>
        <authorList>
            <person name="Kuznetsov B.B."/>
            <person name="Ivanovsky R.N."/>
            <person name="Keppen O.I."/>
            <person name="Sukhacheva M.V."/>
            <person name="Bumazhkin B.K."/>
            <person name="Patutina E.O."/>
            <person name="Beletsky A.V."/>
            <person name="Mardanov A.V."/>
            <person name="Baslerov R.V."/>
            <person name="Panteleeva A.N."/>
            <person name="Kolganova T.V."/>
            <person name="Ravin N.V."/>
            <person name="Skryabin K.G."/>
        </authorList>
    </citation>
    <scope>NUCLEOTIDE SEQUENCE [LARGE SCALE GENOMIC DNA]</scope>
    <source>
        <strain evidence="10 11">DG-6</strain>
    </source>
</reference>
<keyword evidence="5" id="KW-0680">Restriction system</keyword>
<evidence type="ECO:0000256" key="1">
    <source>
        <dbReference type="ARBA" id="ARBA00010203"/>
    </source>
</evidence>
<dbReference type="STRING" id="765420.OSCT_0782"/>
<dbReference type="PROSITE" id="PS00093">
    <property type="entry name" value="N4_MTASE"/>
    <property type="match status" value="1"/>
</dbReference>
<keyword evidence="6" id="KW-0238">DNA-binding</keyword>
<dbReference type="Gene3D" id="3.40.50.150">
    <property type="entry name" value="Vaccinia Virus protein VP39"/>
    <property type="match status" value="1"/>
</dbReference>
<keyword evidence="4" id="KW-0949">S-adenosyl-L-methionine</keyword>
<dbReference type="InterPro" id="IPR017985">
    <property type="entry name" value="MeTrfase_CN4_CS"/>
</dbReference>
<proteinExistence type="inferred from homology"/>
<dbReference type="CDD" id="cd02440">
    <property type="entry name" value="AdoMet_MTases"/>
    <property type="match status" value="1"/>
</dbReference>
<keyword evidence="11" id="KW-1185">Reference proteome</keyword>
<evidence type="ECO:0000256" key="4">
    <source>
        <dbReference type="ARBA" id="ARBA00022691"/>
    </source>
</evidence>
<name>E1IBT1_9CHLR</name>
<evidence type="ECO:0000256" key="7">
    <source>
        <dbReference type="ARBA" id="ARBA00049120"/>
    </source>
</evidence>
<evidence type="ECO:0000256" key="8">
    <source>
        <dbReference type="RuleBase" id="RU362026"/>
    </source>
</evidence>
<dbReference type="SUPFAM" id="SSF53335">
    <property type="entry name" value="S-adenosyl-L-methionine-dependent methyltransferases"/>
    <property type="match status" value="1"/>
</dbReference>
<evidence type="ECO:0000313" key="11">
    <source>
        <dbReference type="Proteomes" id="UP000054010"/>
    </source>
</evidence>
<feature type="domain" description="DNA methylase N-4/N-6" evidence="9">
    <location>
        <begin position="38"/>
        <end position="342"/>
    </location>
</feature>
<dbReference type="eggNOG" id="COG0863">
    <property type="taxonomic scope" value="Bacteria"/>
</dbReference>
<gene>
    <name evidence="10" type="ORF">OSCT_0782</name>
</gene>
<dbReference type="EMBL" id="ADVR01000015">
    <property type="protein sequence ID" value="EFO81347.1"/>
    <property type="molecule type" value="Genomic_DNA"/>
</dbReference>
<dbReference type="PRINTS" id="PR00508">
    <property type="entry name" value="S21N4MTFRASE"/>
</dbReference>
<sequence>MITISEQVSRYLAENDYQPLYIQGDSLDILKQLPCESVDMCMTSPPYWNKREYMNGGIGLEEDFKEYINNLLLVFAEIKRVLKRTGSFWLNIGDTYLAKGLVGLPWRIAIAMMDHQGWILRNDVIWNKIKGPDNTQDKLRNVHEYLFHFVKQNKGYYYDDHAIRSKPRLAQIKNGAVVSATGVTGVRYKRQIQLSTSLSQEEKEIAFFALNNVLEQVAKGEISDFRMVIRNQQRTTHSESTRLSGRAKELQQKGFYFLKYHPNGSKPGDVWEIIPEDTQGREIHYAAYPEDLCKIPILATCPLTGVVLDPFCGTGTTNLVAKQLFRKSIGIDIAQEYLDYAYRRSNTLL</sequence>
<keyword evidence="3" id="KW-0808">Transferase</keyword>
<comment type="similarity">
    <text evidence="1">Belongs to the N(4)/N(6)-methyltransferase family. N(4) subfamily.</text>
</comment>
<evidence type="ECO:0000256" key="6">
    <source>
        <dbReference type="ARBA" id="ARBA00023125"/>
    </source>
</evidence>
<dbReference type="Pfam" id="PF01555">
    <property type="entry name" value="N6_N4_Mtase"/>
    <property type="match status" value="1"/>
</dbReference>
<dbReference type="InterPro" id="IPR001091">
    <property type="entry name" value="RM_Methyltransferase"/>
</dbReference>
<dbReference type="GO" id="GO:0009307">
    <property type="term" value="P:DNA restriction-modification system"/>
    <property type="evidence" value="ECO:0007669"/>
    <property type="project" value="UniProtKB-KW"/>
</dbReference>
<dbReference type="GO" id="GO:0003677">
    <property type="term" value="F:DNA binding"/>
    <property type="evidence" value="ECO:0007669"/>
    <property type="project" value="UniProtKB-KW"/>
</dbReference>
<dbReference type="GO" id="GO:0032259">
    <property type="term" value="P:methylation"/>
    <property type="evidence" value="ECO:0007669"/>
    <property type="project" value="UniProtKB-KW"/>
</dbReference>